<dbReference type="CDD" id="cd22160">
    <property type="entry name" value="F-box_AtFBL13-like"/>
    <property type="match status" value="1"/>
</dbReference>
<accession>A0ABR0XQS6</accession>
<dbReference type="Proteomes" id="UP001318860">
    <property type="component" value="Unassembled WGS sequence"/>
</dbReference>
<reference evidence="2 3" key="1">
    <citation type="journal article" date="2021" name="Comput. Struct. Biotechnol. J.">
        <title>De novo genome assembly of the potent medicinal plant Rehmannia glutinosa using nanopore technology.</title>
        <authorList>
            <person name="Ma L."/>
            <person name="Dong C."/>
            <person name="Song C."/>
            <person name="Wang X."/>
            <person name="Zheng X."/>
            <person name="Niu Y."/>
            <person name="Chen S."/>
            <person name="Feng W."/>
        </authorList>
    </citation>
    <scope>NUCLEOTIDE SEQUENCE [LARGE SCALE GENOMIC DNA]</scope>
    <source>
        <strain evidence="2">DH-2019</strain>
    </source>
</reference>
<dbReference type="Pfam" id="PF24758">
    <property type="entry name" value="LRR_At5g56370"/>
    <property type="match status" value="1"/>
</dbReference>
<dbReference type="PANTHER" id="PTHR31639:SF42">
    <property type="entry name" value="OS02G0160200 PROTEIN"/>
    <property type="match status" value="1"/>
</dbReference>
<organism evidence="2 3">
    <name type="scientific">Rehmannia glutinosa</name>
    <name type="common">Chinese foxglove</name>
    <dbReference type="NCBI Taxonomy" id="99300"/>
    <lineage>
        <taxon>Eukaryota</taxon>
        <taxon>Viridiplantae</taxon>
        <taxon>Streptophyta</taxon>
        <taxon>Embryophyta</taxon>
        <taxon>Tracheophyta</taxon>
        <taxon>Spermatophyta</taxon>
        <taxon>Magnoliopsida</taxon>
        <taxon>eudicotyledons</taxon>
        <taxon>Gunneridae</taxon>
        <taxon>Pentapetalae</taxon>
        <taxon>asterids</taxon>
        <taxon>lamiids</taxon>
        <taxon>Lamiales</taxon>
        <taxon>Orobanchaceae</taxon>
        <taxon>Rehmannieae</taxon>
        <taxon>Rehmannia</taxon>
    </lineage>
</organism>
<dbReference type="InterPro" id="IPR036047">
    <property type="entry name" value="F-box-like_dom_sf"/>
</dbReference>
<dbReference type="Pfam" id="PF00646">
    <property type="entry name" value="F-box"/>
    <property type="match status" value="1"/>
</dbReference>
<evidence type="ECO:0000313" key="2">
    <source>
        <dbReference type="EMBL" id="KAK6161541.1"/>
    </source>
</evidence>
<dbReference type="InterPro" id="IPR055411">
    <property type="entry name" value="LRR_FXL15/At3g58940/PEG3-like"/>
</dbReference>
<dbReference type="PROSITE" id="PS50181">
    <property type="entry name" value="FBOX"/>
    <property type="match status" value="1"/>
</dbReference>
<dbReference type="InterPro" id="IPR001810">
    <property type="entry name" value="F-box_dom"/>
</dbReference>
<feature type="domain" description="F-box" evidence="1">
    <location>
        <begin position="40"/>
        <end position="86"/>
    </location>
</feature>
<sequence>MGKQGRSQRRLPYIKKVLYKKLMMRGAKKQAAERDDDGSVDRISNLPQHILDHIISFLSQEEAVQTSVLSKSWRYLGSTRSTIEFIDSHFIGKNETFMSILDKTLQGYHDQKLCVQEFLVWMSNVDSESVLVLPKWIPRVVIDMGVKTFLLHYYLENSTYFDFPSVVFEAKSLEELYLERCKLGGLKAPDKVLFSHLQTLYLTRVYITDETFQKIISSCPLIEYVFLFNCEGLRTIKMNKLHNLQEFDFRDHNDRSIEEEDDRSIEIDAPTIETIIILGCPNWFHHHMYFPHLSYLYMEKVRLCSKSSFDFLSCNLPCLEDLVLVSCYGFEEFQLLNRSIKRLTVWGMEKSIKATIDAPNLVLFEYEGKIPPSISFTAITSNEWKSKITLWYDVDIDTDRSSSSWLLKLNKLLNVVSRSEISLSLFQHTRTNHEQLFENVVPDQLVVVEHLNFSLGGYPCSSLPPFLNCLFRICRPRFIGPYLHDNPLIETVMPQKNLTEYLCKILVMERETMHFFWQQDLEEVSMEASDHNNGKEWHPVLIQETNNQDRPQNVRFRLKWKELIEMSLISPNS</sequence>
<dbReference type="PANTHER" id="PTHR31639">
    <property type="entry name" value="F-BOX PROTEIN-LIKE"/>
    <property type="match status" value="1"/>
</dbReference>
<dbReference type="EMBL" id="JABTTQ020000003">
    <property type="protein sequence ID" value="KAK6161541.1"/>
    <property type="molecule type" value="Genomic_DNA"/>
</dbReference>
<evidence type="ECO:0000313" key="3">
    <source>
        <dbReference type="Proteomes" id="UP001318860"/>
    </source>
</evidence>
<dbReference type="Gene3D" id="1.20.1280.50">
    <property type="match status" value="1"/>
</dbReference>
<dbReference type="InterPro" id="IPR032675">
    <property type="entry name" value="LRR_dom_sf"/>
</dbReference>
<keyword evidence="3" id="KW-1185">Reference proteome</keyword>
<dbReference type="InterPro" id="IPR053781">
    <property type="entry name" value="F-box_AtFBL13-like"/>
</dbReference>
<proteinExistence type="predicted"/>
<gene>
    <name evidence="2" type="ORF">DH2020_004922</name>
</gene>
<evidence type="ECO:0000259" key="1">
    <source>
        <dbReference type="PROSITE" id="PS50181"/>
    </source>
</evidence>
<comment type="caution">
    <text evidence="2">The sequence shown here is derived from an EMBL/GenBank/DDBJ whole genome shotgun (WGS) entry which is preliminary data.</text>
</comment>
<dbReference type="SUPFAM" id="SSF81383">
    <property type="entry name" value="F-box domain"/>
    <property type="match status" value="1"/>
</dbReference>
<name>A0ABR0XQS6_REHGL</name>
<protein>
    <recommendedName>
        <fullName evidence="1">F-box domain-containing protein</fullName>
    </recommendedName>
</protein>
<dbReference type="SUPFAM" id="SSF52047">
    <property type="entry name" value="RNI-like"/>
    <property type="match status" value="1"/>
</dbReference>
<dbReference type="Gene3D" id="3.80.10.10">
    <property type="entry name" value="Ribonuclease Inhibitor"/>
    <property type="match status" value="1"/>
</dbReference>